<dbReference type="EMBL" id="CP104973">
    <property type="protein sequence ID" value="UXN59930.1"/>
    <property type="molecule type" value="Genomic_DNA"/>
</dbReference>
<name>A0ACD4D263_9HYPH</name>
<dbReference type="Proteomes" id="UP001061991">
    <property type="component" value="Chromosome"/>
</dbReference>
<keyword evidence="1" id="KW-0067">ATP-binding</keyword>
<sequence>MLHTNLKECFGRSILESQSPIVSLRGISKSFAHVVALRSIDLDVYAGEIHAVMGENGAGKSTLVKVLSGVHRRSSGQMTVRGREVDFVTPKEAERNGIAIIHQELNLIPSLSVSENIFLGREPLKAGLFIDYREIEARSAEILARFGIDIDPRADVENLRVGEQQLVEIARALSLDADVLVLDEPTSALSEAEAQRLASFVRRLARQGVAIVYISHRMSEVFALADKITVLRDGNFIATRRSGDISERDVIRMMVGRDLKKQEKKAPVSGNPIVLSVRNLGLQRPNSRGRIHGVVDDVSFDLHVGEILGIGGLLGSGRTEVLELIFGSAIGKRSGSVQRSGASSDAQSLTPRRSVARGVAFLTEDRKGTGLLMQADIRSNAVLPSLPWIAPLGWVTQFQENAVANRMIKAMRVRCQGPDQQIDELSGGNQQKIVLGKWLETKPSVVLLDEPTRGIDVGAKDEIYDLLRKLAQSGVAIVMVSSELPELLALSNRILVMREGRAAGIIESHEFSEERVMELATPLGNSLTGEAA</sequence>
<keyword evidence="1" id="KW-0547">Nucleotide-binding</keyword>
<protein>
    <submittedName>
        <fullName evidence="1">Sugar ABC transporter ATP-binding protein</fullName>
    </submittedName>
</protein>
<accession>A0ACD4D263</accession>
<organism evidence="1 2">
    <name type="scientific">Phyllobacterium zundukense</name>
    <dbReference type="NCBI Taxonomy" id="1867719"/>
    <lineage>
        <taxon>Bacteria</taxon>
        <taxon>Pseudomonadati</taxon>
        <taxon>Pseudomonadota</taxon>
        <taxon>Alphaproteobacteria</taxon>
        <taxon>Hyphomicrobiales</taxon>
        <taxon>Phyllobacteriaceae</taxon>
        <taxon>Phyllobacterium</taxon>
    </lineage>
</organism>
<proteinExistence type="predicted"/>
<reference evidence="1" key="1">
    <citation type="submission" date="2022-09" db="EMBL/GenBank/DDBJ databases">
        <title>Interaction between co-microsymbionts with complementary sets of symbiotic genes in legume-rhizobium systems.</title>
        <authorList>
            <person name="Safronova V."/>
            <person name="Sazanova A."/>
            <person name="Afonin A."/>
            <person name="Chirak E."/>
        </authorList>
    </citation>
    <scope>NUCLEOTIDE SEQUENCE</scope>
    <source>
        <strain evidence="1">A18/3m</strain>
    </source>
</reference>
<evidence type="ECO:0000313" key="2">
    <source>
        <dbReference type="Proteomes" id="UP001061991"/>
    </source>
</evidence>
<gene>
    <name evidence="1" type="ORF">N8E88_25795</name>
</gene>
<keyword evidence="2" id="KW-1185">Reference proteome</keyword>
<evidence type="ECO:0000313" key="1">
    <source>
        <dbReference type="EMBL" id="UXN59930.1"/>
    </source>
</evidence>